<evidence type="ECO:0000313" key="3">
    <source>
        <dbReference type="EMBL" id="SAM00764.1"/>
    </source>
</evidence>
<feature type="compositionally biased region" description="Pro residues" evidence="1">
    <location>
        <begin position="230"/>
        <end position="246"/>
    </location>
</feature>
<gene>
    <name evidence="3" type="primary">ABSGL_06487.1 scaffold 8356</name>
</gene>
<feature type="compositionally biased region" description="Low complexity" evidence="1">
    <location>
        <begin position="180"/>
        <end position="194"/>
    </location>
</feature>
<dbReference type="OMA" id="YPNNQAQ"/>
<dbReference type="InParanoid" id="A0A163JRJ8"/>
<dbReference type="Pfam" id="PF00168">
    <property type="entry name" value="C2"/>
    <property type="match status" value="1"/>
</dbReference>
<dbReference type="PROSITE" id="PS50004">
    <property type="entry name" value="C2"/>
    <property type="match status" value="1"/>
</dbReference>
<dbReference type="InterPro" id="IPR035892">
    <property type="entry name" value="C2_domain_sf"/>
</dbReference>
<dbReference type="CDD" id="cd08681">
    <property type="entry name" value="C2_fungal_Inn1p-like"/>
    <property type="match status" value="1"/>
</dbReference>
<dbReference type="PANTHER" id="PTHR47052:SF3">
    <property type="entry name" value="INGRESSION PROTEIN 1"/>
    <property type="match status" value="1"/>
</dbReference>
<dbReference type="EMBL" id="LT553414">
    <property type="protein sequence ID" value="SAM00764.1"/>
    <property type="molecule type" value="Genomic_DNA"/>
</dbReference>
<proteinExistence type="predicted"/>
<dbReference type="InterPro" id="IPR000008">
    <property type="entry name" value="C2_dom"/>
</dbReference>
<dbReference type="AlphaFoldDB" id="A0A163JRJ8"/>
<dbReference type="Gene3D" id="2.60.40.150">
    <property type="entry name" value="C2 domain"/>
    <property type="match status" value="1"/>
</dbReference>
<dbReference type="InterPro" id="IPR037791">
    <property type="entry name" value="C2_fungal_Inn1"/>
</dbReference>
<dbReference type="PANTHER" id="PTHR47052">
    <property type="entry name" value="CONSERVED SERINE PROLINE-RICH PROTEIN (AFU_ORTHOLOGUE AFUA_2G01790)"/>
    <property type="match status" value="1"/>
</dbReference>
<feature type="compositionally biased region" description="Low complexity" evidence="1">
    <location>
        <begin position="203"/>
        <end position="224"/>
    </location>
</feature>
<organism evidence="3">
    <name type="scientific">Absidia glauca</name>
    <name type="common">Pin mould</name>
    <dbReference type="NCBI Taxonomy" id="4829"/>
    <lineage>
        <taxon>Eukaryota</taxon>
        <taxon>Fungi</taxon>
        <taxon>Fungi incertae sedis</taxon>
        <taxon>Mucoromycota</taxon>
        <taxon>Mucoromycotina</taxon>
        <taxon>Mucoromycetes</taxon>
        <taxon>Mucorales</taxon>
        <taxon>Cunninghamellaceae</taxon>
        <taxon>Absidia</taxon>
    </lineage>
</organism>
<dbReference type="InterPro" id="IPR052981">
    <property type="entry name" value="Ingression_C2_domain"/>
</dbReference>
<evidence type="ECO:0000256" key="1">
    <source>
        <dbReference type="SAM" id="MobiDB-lite"/>
    </source>
</evidence>
<dbReference type="STRING" id="4829.A0A163JRJ8"/>
<name>A0A163JRJ8_ABSGL</name>
<evidence type="ECO:0000313" key="4">
    <source>
        <dbReference type="Proteomes" id="UP000078561"/>
    </source>
</evidence>
<dbReference type="SUPFAM" id="SSF49562">
    <property type="entry name" value="C2 domain (Calcium/lipid-binding domain, CaLB)"/>
    <property type="match status" value="1"/>
</dbReference>
<reference evidence="3" key="1">
    <citation type="submission" date="2016-04" db="EMBL/GenBank/DDBJ databases">
        <authorList>
            <person name="Evans L.H."/>
            <person name="Alamgir A."/>
            <person name="Owens N."/>
            <person name="Weber N.D."/>
            <person name="Virtaneva K."/>
            <person name="Barbian K."/>
            <person name="Babar A."/>
            <person name="Rosenke K."/>
        </authorList>
    </citation>
    <scope>NUCLEOTIDE SEQUENCE [LARGE SCALE GENOMIC DNA]</scope>
    <source>
        <strain evidence="3">CBS 101.48</strain>
    </source>
</reference>
<dbReference type="OrthoDB" id="270970at2759"/>
<sequence>MAQVKYIGELAVVALKARDLPNREIVGKQDPFCVFRLGEEAKKTKTDYRGGQHPVWDDQVNIMVPEGKVKMRVQLFDEDAKREDLISETDLDITTVMKDGEQDGWFPLSYKGRKAGEIYLELTFYAARPPPRRQPTRYRGGMRPQSYQGSYQGGTPPPPVPTSNYPPQTTTGRPLPPAPLASTSTPSRYNVGPAPYIPPQPVQPVQHAATPHMPSTLTPTPSTSAGYPPSNRPPPQQQHYNHPPPQQQHHQPQGGASYYPPPASSAATPAPGSAQPLLSAPFRPGHSPQNSASSNHPGYPPQTGAPSNQGYPPQPYPSSAHYGNFSTPVMASYPPPSSTAPGNAMNFPEPQRNSGYPPPPPGSSGFGTPQAYPPYPSAGYPPSGGYPPHNPSGYPPQQQQQQQPHYNPQGYPPHH</sequence>
<feature type="region of interest" description="Disordered" evidence="1">
    <location>
        <begin position="129"/>
        <end position="415"/>
    </location>
</feature>
<keyword evidence="4" id="KW-1185">Reference proteome</keyword>
<evidence type="ECO:0000259" key="2">
    <source>
        <dbReference type="PROSITE" id="PS50004"/>
    </source>
</evidence>
<feature type="domain" description="C2" evidence="2">
    <location>
        <begin position="1"/>
        <end position="106"/>
    </location>
</feature>
<dbReference type="SMART" id="SM00239">
    <property type="entry name" value="C2"/>
    <property type="match status" value="1"/>
</dbReference>
<feature type="compositionally biased region" description="Low complexity" evidence="1">
    <location>
        <begin position="395"/>
        <end position="409"/>
    </location>
</feature>
<feature type="compositionally biased region" description="Low complexity" evidence="1">
    <location>
        <begin position="247"/>
        <end position="276"/>
    </location>
</feature>
<feature type="compositionally biased region" description="Polar residues" evidence="1">
    <location>
        <begin position="287"/>
        <end position="296"/>
    </location>
</feature>
<feature type="compositionally biased region" description="Pro residues" evidence="1">
    <location>
        <begin position="384"/>
        <end position="394"/>
    </location>
</feature>
<accession>A0A163JRJ8</accession>
<dbReference type="Proteomes" id="UP000078561">
    <property type="component" value="Unassembled WGS sequence"/>
</dbReference>
<protein>
    <recommendedName>
        <fullName evidence="2">C2 domain-containing protein</fullName>
    </recommendedName>
</protein>